<organism evidence="9 10">
    <name type="scientific">Paraglomus occultum</name>
    <dbReference type="NCBI Taxonomy" id="144539"/>
    <lineage>
        <taxon>Eukaryota</taxon>
        <taxon>Fungi</taxon>
        <taxon>Fungi incertae sedis</taxon>
        <taxon>Mucoromycota</taxon>
        <taxon>Glomeromycotina</taxon>
        <taxon>Glomeromycetes</taxon>
        <taxon>Paraglomerales</taxon>
        <taxon>Paraglomeraceae</taxon>
        <taxon>Paraglomus</taxon>
    </lineage>
</organism>
<feature type="region of interest" description="Disordered" evidence="6">
    <location>
        <begin position="179"/>
        <end position="241"/>
    </location>
</feature>
<evidence type="ECO:0000313" key="10">
    <source>
        <dbReference type="Proteomes" id="UP000789572"/>
    </source>
</evidence>
<dbReference type="SMART" id="SM00360">
    <property type="entry name" value="RRM"/>
    <property type="match status" value="1"/>
</dbReference>
<feature type="region of interest" description="Disordered" evidence="6">
    <location>
        <begin position="261"/>
        <end position="287"/>
    </location>
</feature>
<dbReference type="CDD" id="cd12254">
    <property type="entry name" value="RRM_hnRNPH_ESRPs_RBM12_like"/>
    <property type="match status" value="1"/>
</dbReference>
<evidence type="ECO:0000256" key="5">
    <source>
        <dbReference type="PROSITE-ProRule" id="PRU00176"/>
    </source>
</evidence>
<feature type="region of interest" description="Disordered" evidence="6">
    <location>
        <begin position="546"/>
        <end position="616"/>
    </location>
</feature>
<dbReference type="GO" id="GO:0008270">
    <property type="term" value="F:zinc ion binding"/>
    <property type="evidence" value="ECO:0007669"/>
    <property type="project" value="UniProtKB-KW"/>
</dbReference>
<evidence type="ECO:0000259" key="8">
    <source>
        <dbReference type="PROSITE" id="PS50102"/>
    </source>
</evidence>
<evidence type="ECO:0000259" key="7">
    <source>
        <dbReference type="PROSITE" id="PS50089"/>
    </source>
</evidence>
<dbReference type="PROSITE" id="PS50089">
    <property type="entry name" value="ZF_RING_2"/>
    <property type="match status" value="1"/>
</dbReference>
<dbReference type="EMBL" id="CAJVPJ010000826">
    <property type="protein sequence ID" value="CAG8558974.1"/>
    <property type="molecule type" value="Genomic_DNA"/>
</dbReference>
<keyword evidence="3" id="KW-0862">Zinc</keyword>
<dbReference type="SUPFAM" id="SSF57850">
    <property type="entry name" value="RING/U-box"/>
    <property type="match status" value="1"/>
</dbReference>
<dbReference type="SUPFAM" id="SSF54928">
    <property type="entry name" value="RNA-binding domain, RBD"/>
    <property type="match status" value="1"/>
</dbReference>
<name>A0A9N9BCG2_9GLOM</name>
<dbReference type="GO" id="GO:0003723">
    <property type="term" value="F:RNA binding"/>
    <property type="evidence" value="ECO:0007669"/>
    <property type="project" value="UniProtKB-UniRule"/>
</dbReference>
<keyword evidence="5" id="KW-0694">RNA-binding</keyword>
<protein>
    <submittedName>
        <fullName evidence="9">1877_t:CDS:1</fullName>
    </submittedName>
</protein>
<evidence type="ECO:0000256" key="2">
    <source>
        <dbReference type="ARBA" id="ARBA00022771"/>
    </source>
</evidence>
<proteinExistence type="predicted"/>
<dbReference type="CDD" id="cd16449">
    <property type="entry name" value="RING-HC"/>
    <property type="match status" value="1"/>
</dbReference>
<evidence type="ECO:0000256" key="1">
    <source>
        <dbReference type="ARBA" id="ARBA00022723"/>
    </source>
</evidence>
<dbReference type="InterPro" id="IPR000504">
    <property type="entry name" value="RRM_dom"/>
</dbReference>
<dbReference type="InterPro" id="IPR017907">
    <property type="entry name" value="Znf_RING_CS"/>
</dbReference>
<feature type="compositionally biased region" description="Polar residues" evidence="6">
    <location>
        <begin position="181"/>
        <end position="190"/>
    </location>
</feature>
<dbReference type="OrthoDB" id="336240at2759"/>
<dbReference type="AlphaFoldDB" id="A0A9N9BCG2"/>
<dbReference type="InterPro" id="IPR001841">
    <property type="entry name" value="Znf_RING"/>
</dbReference>
<feature type="compositionally biased region" description="Basic and acidic residues" evidence="6">
    <location>
        <begin position="563"/>
        <end position="604"/>
    </location>
</feature>
<dbReference type="Gene3D" id="3.30.70.330">
    <property type="match status" value="1"/>
</dbReference>
<dbReference type="Gene3D" id="3.30.40.10">
    <property type="entry name" value="Zinc/RING finger domain, C3HC4 (zinc finger)"/>
    <property type="match status" value="1"/>
</dbReference>
<dbReference type="SMART" id="SM00184">
    <property type="entry name" value="RING"/>
    <property type="match status" value="1"/>
</dbReference>
<keyword evidence="2 4" id="KW-0863">Zinc-finger</keyword>
<feature type="domain" description="RRM" evidence="8">
    <location>
        <begin position="304"/>
        <end position="388"/>
    </location>
</feature>
<dbReference type="InterPro" id="IPR013083">
    <property type="entry name" value="Znf_RING/FYVE/PHD"/>
</dbReference>
<gene>
    <name evidence="9" type="ORF">POCULU_LOCUS5412</name>
</gene>
<feature type="compositionally biased region" description="Polar residues" evidence="6">
    <location>
        <begin position="198"/>
        <end position="241"/>
    </location>
</feature>
<dbReference type="InterPro" id="IPR035979">
    <property type="entry name" value="RBD_domain_sf"/>
</dbReference>
<dbReference type="PROSITE" id="PS50102">
    <property type="entry name" value="RRM"/>
    <property type="match status" value="1"/>
</dbReference>
<evidence type="ECO:0000256" key="6">
    <source>
        <dbReference type="SAM" id="MobiDB-lite"/>
    </source>
</evidence>
<evidence type="ECO:0000256" key="4">
    <source>
        <dbReference type="PROSITE-ProRule" id="PRU00175"/>
    </source>
</evidence>
<feature type="domain" description="RING-type" evidence="7">
    <location>
        <begin position="128"/>
        <end position="171"/>
    </location>
</feature>
<feature type="compositionally biased region" description="Low complexity" evidence="6">
    <location>
        <begin position="264"/>
        <end position="282"/>
    </location>
</feature>
<keyword evidence="1" id="KW-0479">Metal-binding</keyword>
<evidence type="ECO:0000256" key="3">
    <source>
        <dbReference type="ARBA" id="ARBA00022833"/>
    </source>
</evidence>
<dbReference type="InterPro" id="IPR012677">
    <property type="entry name" value="Nucleotide-bd_a/b_plait_sf"/>
</dbReference>
<sequence>METPKTIASVDIDEELSCTVLDMRNVWGRREDTIDLEEKEKRSEMNQMCGLHTRKYSTYPQGHYHTPQAIPIGSSLHPQGMFVPNRVKPETKDFVNDIEDSESRREWNRDVGSKKEWNTPRAQQLARCFVCVKGNVTLLPCGHRMCEQCVHELRSRTVKSSYKTFSACPYCGNPVKEFQNSRKQQQTPKASSLAYLTPPSSCEKSKETVPSSDLLSTPTPIRRSTTAFVTPSSDVSTSDMILPNYSRSNTIAKEVNATNKHPISSVPTSATATATTQNTSHTPQKSQQTAFIELSKLAPRYDWPVVKISNIPWDISLRDIKGFFSTFKLPDSSTYAQSIHVIMDRNTGKTHAEAYIEFLNQHEAQLAVSTRNLKPLKGRLVSLHHSSQAELMRATFPKWKGKFSGCDAVVTEEMLDGKQTVPNVPLITRDEIYSLLVVCKNYKLHYSRKCAERPFENIISILTKFPFHQGDLYTTLQRDLLFETLKLAIESLKIHMSKEYHRIEDTLLERMLRAGILTPVFTERQKLMIVHVAGLQLPADLEDKICPFKKNDPSDDQQTEEEKDQKQELTHEQKGEEQKQEESLSKSKNQEQEHEQSPNRKAEENQEYQSQFSPSLPSLHLTSSAVEFPVADNGNRNNGHENNDNIVDNTSFFTTSFRPPMLNFVDQAQEYREFDPFGGKMVANMDGGFDIEERGPQPKYELFNSKFQSYAPFAPIHSVYPSCHTQLQNPPQPIPSLPSPPLPLQTRPCAPFSTFVPFDPFRSDLFRFNREEGVKNLNAERPLPSVLPAIPNCDNPFLVTPSPNTYANATYNPRFNSF</sequence>
<dbReference type="Pfam" id="PF00076">
    <property type="entry name" value="RRM_1"/>
    <property type="match status" value="1"/>
</dbReference>
<reference evidence="9" key="1">
    <citation type="submission" date="2021-06" db="EMBL/GenBank/DDBJ databases">
        <authorList>
            <person name="Kallberg Y."/>
            <person name="Tangrot J."/>
            <person name="Rosling A."/>
        </authorList>
    </citation>
    <scope>NUCLEOTIDE SEQUENCE</scope>
    <source>
        <strain evidence="9">IA702</strain>
    </source>
</reference>
<comment type="caution">
    <text evidence="9">The sequence shown here is derived from an EMBL/GenBank/DDBJ whole genome shotgun (WGS) entry which is preliminary data.</text>
</comment>
<keyword evidence="10" id="KW-1185">Reference proteome</keyword>
<evidence type="ECO:0000313" key="9">
    <source>
        <dbReference type="EMBL" id="CAG8558974.1"/>
    </source>
</evidence>
<dbReference type="PROSITE" id="PS00518">
    <property type="entry name" value="ZF_RING_1"/>
    <property type="match status" value="1"/>
</dbReference>
<accession>A0A9N9BCG2</accession>
<dbReference type="Proteomes" id="UP000789572">
    <property type="component" value="Unassembled WGS sequence"/>
</dbReference>